<proteinExistence type="predicted"/>
<accession>A0A6C0HWL4</accession>
<evidence type="ECO:0000313" key="2">
    <source>
        <dbReference type="EMBL" id="QHT84929.1"/>
    </source>
</evidence>
<name>A0A6C0HWL4_9ZZZZ</name>
<organism evidence="2">
    <name type="scientific">viral metagenome</name>
    <dbReference type="NCBI Taxonomy" id="1070528"/>
    <lineage>
        <taxon>unclassified sequences</taxon>
        <taxon>metagenomes</taxon>
        <taxon>organismal metagenomes</taxon>
    </lineage>
</organism>
<evidence type="ECO:0000256" key="1">
    <source>
        <dbReference type="SAM" id="Phobius"/>
    </source>
</evidence>
<protein>
    <submittedName>
        <fullName evidence="2">Uncharacterized protein</fullName>
    </submittedName>
</protein>
<sequence length="196" mass="21812">MNTAQKNYEKLNTYSELFPSVLDEYKRSYINYNKNPDYNEYSQIYSKNKGALHTLNSNVFVLTNDIQKNMDNLNKQIAILDIRISQEKSINANLKKTWSSVKGVGSDGSDLIGGCVGTEFGCCPNGVTAKNDQYGTDCDGLSSARQMNDDATDLYKTQYTTNVFLLIGCVGLLITLFTIFKKTPTSNTNSSASSRR</sequence>
<keyword evidence="1" id="KW-0812">Transmembrane</keyword>
<keyword evidence="1" id="KW-0472">Membrane</keyword>
<reference evidence="2" key="1">
    <citation type="journal article" date="2020" name="Nature">
        <title>Giant virus diversity and host interactions through global metagenomics.</title>
        <authorList>
            <person name="Schulz F."/>
            <person name="Roux S."/>
            <person name="Paez-Espino D."/>
            <person name="Jungbluth S."/>
            <person name="Walsh D.A."/>
            <person name="Denef V.J."/>
            <person name="McMahon K.D."/>
            <person name="Konstantinidis K.T."/>
            <person name="Eloe-Fadrosh E.A."/>
            <person name="Kyrpides N.C."/>
            <person name="Woyke T."/>
        </authorList>
    </citation>
    <scope>NUCLEOTIDE SEQUENCE</scope>
    <source>
        <strain evidence="2">GVMAG-M-3300023184-178</strain>
    </source>
</reference>
<dbReference type="EMBL" id="MN740028">
    <property type="protein sequence ID" value="QHT84929.1"/>
    <property type="molecule type" value="Genomic_DNA"/>
</dbReference>
<keyword evidence="1" id="KW-1133">Transmembrane helix</keyword>
<feature type="transmembrane region" description="Helical" evidence="1">
    <location>
        <begin position="163"/>
        <end position="180"/>
    </location>
</feature>
<dbReference type="AlphaFoldDB" id="A0A6C0HWL4"/>